<evidence type="ECO:0000256" key="5">
    <source>
        <dbReference type="PROSITE-ProRule" id="PRU00277"/>
    </source>
</evidence>
<evidence type="ECO:0000256" key="1">
    <source>
        <dbReference type="ARBA" id="ARBA00000971"/>
    </source>
</evidence>
<proteinExistence type="predicted"/>
<feature type="region of interest" description="Disordered" evidence="6">
    <location>
        <begin position="315"/>
        <end position="334"/>
    </location>
</feature>
<dbReference type="Pfam" id="PF17800">
    <property type="entry name" value="NPL"/>
    <property type="match status" value="1"/>
</dbReference>
<reference evidence="8" key="1">
    <citation type="submission" date="2022-07" db="EMBL/GenBank/DDBJ databases">
        <title>Genome Sequence of Agrocybe chaxingu.</title>
        <authorList>
            <person name="Buettner E."/>
        </authorList>
    </citation>
    <scope>NUCLEOTIDE SEQUENCE</scope>
    <source>
        <strain evidence="8">MP-N11</strain>
    </source>
</reference>
<protein>
    <recommendedName>
        <fullName evidence="2 5">peptidylprolyl isomerase</fullName>
        <ecNumber evidence="2 5">5.2.1.8</ecNumber>
    </recommendedName>
</protein>
<dbReference type="Pfam" id="PF00254">
    <property type="entry name" value="FKBP_C"/>
    <property type="match status" value="1"/>
</dbReference>
<dbReference type="InterPro" id="IPR046357">
    <property type="entry name" value="PPIase_dom_sf"/>
</dbReference>
<dbReference type="PROSITE" id="PS50059">
    <property type="entry name" value="FKBP_PPIASE"/>
    <property type="match status" value="1"/>
</dbReference>
<organism evidence="8 9">
    <name type="scientific">Agrocybe chaxingu</name>
    <dbReference type="NCBI Taxonomy" id="84603"/>
    <lineage>
        <taxon>Eukaryota</taxon>
        <taxon>Fungi</taxon>
        <taxon>Dikarya</taxon>
        <taxon>Basidiomycota</taxon>
        <taxon>Agaricomycotina</taxon>
        <taxon>Agaricomycetes</taxon>
        <taxon>Agaricomycetidae</taxon>
        <taxon>Agaricales</taxon>
        <taxon>Agaricineae</taxon>
        <taxon>Strophariaceae</taxon>
        <taxon>Agrocybe</taxon>
    </lineage>
</organism>
<evidence type="ECO:0000256" key="3">
    <source>
        <dbReference type="ARBA" id="ARBA00023110"/>
    </source>
</evidence>
<accession>A0A9W8JXT0</accession>
<name>A0A9W8JXT0_9AGAR</name>
<comment type="catalytic activity">
    <reaction evidence="1 5">
        <text>[protein]-peptidylproline (omega=180) = [protein]-peptidylproline (omega=0)</text>
        <dbReference type="Rhea" id="RHEA:16237"/>
        <dbReference type="Rhea" id="RHEA-COMP:10747"/>
        <dbReference type="Rhea" id="RHEA-COMP:10748"/>
        <dbReference type="ChEBI" id="CHEBI:83833"/>
        <dbReference type="ChEBI" id="CHEBI:83834"/>
        <dbReference type="EC" id="5.2.1.8"/>
    </reaction>
</comment>
<dbReference type="InterPro" id="IPR001179">
    <property type="entry name" value="PPIase_FKBP_dom"/>
</dbReference>
<sequence>MAMYVPWSETLSSARPLTVNPLFPLVLTQALLSGSHTATATVHILIRHSSFQEKLAFPLCTLSPGGLESCPLYVFLTHGNTYEFKVSGEGDVKLVGTSLSGNGGPVAFEDEKNSTTNLNHRLDTSKPPKAKAPLSYLWISERVLGKGPKILPGDMVNVRFIARIGSETGPVYDSNVRGMPCTLTIGEKGVIKGLLQGLTGMRPGGERRLYVPASLTYGVKGKAAIAKGSHLVIDYLPKHLESPWQPPESSSKLPEGDWVSGSGAAHSEKVVPTVDDPNDRADHHISESMTENIAVDELTSAQDELHCPERCGATQTNGMPAKETAPPQSSKNLNNTERYKFSTRSCAPWNLFGQEYAKTHVNATKQEVQIAFDALDNEAKQSWLDCCKAKLDNRRAEKALKP</sequence>
<dbReference type="OrthoDB" id="3069586at2759"/>
<evidence type="ECO:0000256" key="2">
    <source>
        <dbReference type="ARBA" id="ARBA00013194"/>
    </source>
</evidence>
<dbReference type="Gene3D" id="2.60.120.340">
    <property type="entry name" value="Nucleoplasmin core domain"/>
    <property type="match status" value="1"/>
</dbReference>
<dbReference type="PANTHER" id="PTHR43811:SF19">
    <property type="entry name" value="39 KDA FK506-BINDING NUCLEAR PROTEIN"/>
    <property type="match status" value="1"/>
</dbReference>
<dbReference type="Proteomes" id="UP001148786">
    <property type="component" value="Unassembled WGS sequence"/>
</dbReference>
<gene>
    <name evidence="8" type="ORF">NLJ89_g8251</name>
</gene>
<evidence type="ECO:0000256" key="4">
    <source>
        <dbReference type="ARBA" id="ARBA00023235"/>
    </source>
</evidence>
<comment type="caution">
    <text evidence="8">The sequence shown here is derived from an EMBL/GenBank/DDBJ whole genome shotgun (WGS) entry which is preliminary data.</text>
</comment>
<dbReference type="Gene3D" id="3.10.50.40">
    <property type="match status" value="1"/>
</dbReference>
<evidence type="ECO:0000313" key="8">
    <source>
        <dbReference type="EMBL" id="KAJ3503840.1"/>
    </source>
</evidence>
<dbReference type="AlphaFoldDB" id="A0A9W8JXT0"/>
<feature type="region of interest" description="Disordered" evidence="6">
    <location>
        <begin position="242"/>
        <end position="278"/>
    </location>
</feature>
<dbReference type="EC" id="5.2.1.8" evidence="2 5"/>
<dbReference type="SUPFAM" id="SSF54534">
    <property type="entry name" value="FKBP-like"/>
    <property type="match status" value="1"/>
</dbReference>
<keyword evidence="4 5" id="KW-0413">Isomerase</keyword>
<dbReference type="PANTHER" id="PTHR43811">
    <property type="entry name" value="FKBP-TYPE PEPTIDYL-PROLYL CIS-TRANS ISOMERASE FKPA"/>
    <property type="match status" value="1"/>
</dbReference>
<feature type="domain" description="PPIase FKBP-type" evidence="7">
    <location>
        <begin position="153"/>
        <end position="241"/>
    </location>
</feature>
<keyword evidence="9" id="KW-1185">Reference proteome</keyword>
<dbReference type="GO" id="GO:0003755">
    <property type="term" value="F:peptidyl-prolyl cis-trans isomerase activity"/>
    <property type="evidence" value="ECO:0007669"/>
    <property type="project" value="UniProtKB-KW"/>
</dbReference>
<evidence type="ECO:0000313" key="9">
    <source>
        <dbReference type="Proteomes" id="UP001148786"/>
    </source>
</evidence>
<dbReference type="EMBL" id="JANKHO010001086">
    <property type="protein sequence ID" value="KAJ3503840.1"/>
    <property type="molecule type" value="Genomic_DNA"/>
</dbReference>
<evidence type="ECO:0000256" key="6">
    <source>
        <dbReference type="SAM" id="MobiDB-lite"/>
    </source>
</evidence>
<evidence type="ECO:0000259" key="7">
    <source>
        <dbReference type="PROSITE" id="PS50059"/>
    </source>
</evidence>
<keyword evidence="3 5" id="KW-0697">Rotamase</keyword>
<dbReference type="InterPro" id="IPR041232">
    <property type="entry name" value="NPL"/>
</dbReference>